<keyword evidence="2" id="KW-0238">DNA-binding</keyword>
<dbReference type="AlphaFoldDB" id="Q2CAM7"/>
<dbReference type="PANTHER" id="PTHR30146:SF109">
    <property type="entry name" value="HTH-TYPE TRANSCRIPTIONAL REGULATOR GALS"/>
    <property type="match status" value="1"/>
</dbReference>
<keyword evidence="3" id="KW-0804">Transcription</keyword>
<evidence type="ECO:0000256" key="3">
    <source>
        <dbReference type="ARBA" id="ARBA00023163"/>
    </source>
</evidence>
<keyword evidence="1" id="KW-0805">Transcription regulation</keyword>
<organism evidence="5 6">
    <name type="scientific">Oceanicola granulosus (strain ATCC BAA-861 / DSM 15982 / KCTC 12143 / HTCC2516)</name>
    <dbReference type="NCBI Taxonomy" id="314256"/>
    <lineage>
        <taxon>Bacteria</taxon>
        <taxon>Pseudomonadati</taxon>
        <taxon>Pseudomonadota</taxon>
        <taxon>Alphaproteobacteria</taxon>
        <taxon>Rhodobacterales</taxon>
        <taxon>Roseobacteraceae</taxon>
        <taxon>Oceanicola</taxon>
    </lineage>
</organism>
<dbReference type="HOGENOM" id="CLU_2001511_0_0_5"/>
<dbReference type="Gene3D" id="3.40.50.2300">
    <property type="match status" value="2"/>
</dbReference>
<dbReference type="PANTHER" id="PTHR30146">
    <property type="entry name" value="LACI-RELATED TRANSCRIPTIONAL REPRESSOR"/>
    <property type="match status" value="1"/>
</dbReference>
<evidence type="ECO:0000256" key="2">
    <source>
        <dbReference type="ARBA" id="ARBA00023125"/>
    </source>
</evidence>
<dbReference type="GO" id="GO:0003700">
    <property type="term" value="F:DNA-binding transcription factor activity"/>
    <property type="evidence" value="ECO:0007669"/>
    <property type="project" value="TreeGrafter"/>
</dbReference>
<dbReference type="EMBL" id="AAOT01000050">
    <property type="protein sequence ID" value="EAR49725.1"/>
    <property type="molecule type" value="Genomic_DNA"/>
</dbReference>
<proteinExistence type="predicted"/>
<evidence type="ECO:0000313" key="6">
    <source>
        <dbReference type="Proteomes" id="UP000003635"/>
    </source>
</evidence>
<dbReference type="InterPro" id="IPR028082">
    <property type="entry name" value="Peripla_BP_I"/>
</dbReference>
<accession>Q2CAM7</accession>
<dbReference type="Pfam" id="PF13377">
    <property type="entry name" value="Peripla_BP_3"/>
    <property type="match status" value="1"/>
</dbReference>
<evidence type="ECO:0000256" key="1">
    <source>
        <dbReference type="ARBA" id="ARBA00023015"/>
    </source>
</evidence>
<dbReference type="InterPro" id="IPR046335">
    <property type="entry name" value="LacI/GalR-like_sensor"/>
</dbReference>
<dbReference type="Proteomes" id="UP000003635">
    <property type="component" value="Unassembled WGS sequence"/>
</dbReference>
<sequence length="124" mass="13810">MSRGWSIPRDVSAVGFGDYSAARQIRPSLTTIRVHGHDIGRSIVQLLHNRLYDGGMSREPIRFQIVNEFVLRGTTGSAPMGPPASAYSTTAPLSWTIRKMRIAPPWSGSGRRWTSARRGWPKFS</sequence>
<evidence type="ECO:0000313" key="5">
    <source>
        <dbReference type="EMBL" id="EAR49725.1"/>
    </source>
</evidence>
<dbReference type="STRING" id="314256.OG2516_15929"/>
<name>Q2CAM7_OCEGH</name>
<dbReference type="GO" id="GO:0000976">
    <property type="term" value="F:transcription cis-regulatory region binding"/>
    <property type="evidence" value="ECO:0007669"/>
    <property type="project" value="TreeGrafter"/>
</dbReference>
<comment type="caution">
    <text evidence="5">The sequence shown here is derived from an EMBL/GenBank/DDBJ whole genome shotgun (WGS) entry which is preliminary data.</text>
</comment>
<gene>
    <name evidence="5" type="ORF">OG2516_15929</name>
</gene>
<feature type="domain" description="Transcriptional regulator LacI/GalR-like sensor" evidence="4">
    <location>
        <begin position="3"/>
        <end position="75"/>
    </location>
</feature>
<evidence type="ECO:0000259" key="4">
    <source>
        <dbReference type="Pfam" id="PF13377"/>
    </source>
</evidence>
<dbReference type="SUPFAM" id="SSF53822">
    <property type="entry name" value="Periplasmic binding protein-like I"/>
    <property type="match status" value="1"/>
</dbReference>
<protein>
    <recommendedName>
        <fullName evidence="4">Transcriptional regulator LacI/GalR-like sensor domain-containing protein</fullName>
    </recommendedName>
</protein>
<keyword evidence="6" id="KW-1185">Reference proteome</keyword>
<reference evidence="5 6" key="1">
    <citation type="journal article" date="2010" name="J. Bacteriol.">
        <title>Genome sequences of Oceanicola granulosus HTCC2516(T) and Oceanicola batsensis HTCC2597(TDelta).</title>
        <authorList>
            <person name="Thrash J.C."/>
            <person name="Cho J.C."/>
            <person name="Vergin K.L."/>
            <person name="Giovannoni S.J."/>
        </authorList>
    </citation>
    <scope>NUCLEOTIDE SEQUENCE [LARGE SCALE GENOMIC DNA]</scope>
    <source>
        <strain evidence="6">ATCC BAA-861 / DSM 15982 / KCTC 12143 / HTCC2516</strain>
    </source>
</reference>